<name>A0A2P2PXS7_RHIMU</name>
<reference evidence="1" key="1">
    <citation type="submission" date="2018-02" db="EMBL/GenBank/DDBJ databases">
        <title>Rhizophora mucronata_Transcriptome.</title>
        <authorList>
            <person name="Meera S.P."/>
            <person name="Sreeshan A."/>
            <person name="Augustine A."/>
        </authorList>
    </citation>
    <scope>NUCLEOTIDE SEQUENCE</scope>
    <source>
        <tissue evidence="1">Leaf</tissue>
    </source>
</reference>
<dbReference type="AlphaFoldDB" id="A0A2P2PXS7"/>
<organism evidence="1">
    <name type="scientific">Rhizophora mucronata</name>
    <name type="common">Asiatic mangrove</name>
    <dbReference type="NCBI Taxonomy" id="61149"/>
    <lineage>
        <taxon>Eukaryota</taxon>
        <taxon>Viridiplantae</taxon>
        <taxon>Streptophyta</taxon>
        <taxon>Embryophyta</taxon>
        <taxon>Tracheophyta</taxon>
        <taxon>Spermatophyta</taxon>
        <taxon>Magnoliopsida</taxon>
        <taxon>eudicotyledons</taxon>
        <taxon>Gunneridae</taxon>
        <taxon>Pentapetalae</taxon>
        <taxon>rosids</taxon>
        <taxon>fabids</taxon>
        <taxon>Malpighiales</taxon>
        <taxon>Rhizophoraceae</taxon>
        <taxon>Rhizophora</taxon>
    </lineage>
</organism>
<protein>
    <submittedName>
        <fullName evidence="1">Uncharacterized protein</fullName>
    </submittedName>
</protein>
<accession>A0A2P2PXS7</accession>
<proteinExistence type="predicted"/>
<evidence type="ECO:0000313" key="1">
    <source>
        <dbReference type="EMBL" id="MBX59564.1"/>
    </source>
</evidence>
<sequence>MCQKPITNAGNMKQMATTRQQAYFVSFR</sequence>
<dbReference type="EMBL" id="GGEC01079080">
    <property type="protein sequence ID" value="MBX59564.1"/>
    <property type="molecule type" value="Transcribed_RNA"/>
</dbReference>